<feature type="transmembrane region" description="Helical" evidence="1">
    <location>
        <begin position="386"/>
        <end position="404"/>
    </location>
</feature>
<evidence type="ECO:0000313" key="3">
    <source>
        <dbReference type="Proteomes" id="UP001440599"/>
    </source>
</evidence>
<proteinExistence type="predicted"/>
<keyword evidence="1" id="KW-0812">Transmembrane</keyword>
<evidence type="ECO:0000313" key="2">
    <source>
        <dbReference type="EMBL" id="MEQ2455904.1"/>
    </source>
</evidence>
<keyword evidence="1" id="KW-0472">Membrane</keyword>
<feature type="transmembrane region" description="Helical" evidence="1">
    <location>
        <begin position="294"/>
        <end position="312"/>
    </location>
</feature>
<protein>
    <submittedName>
        <fullName evidence="2">DUF1576 domain-containing protein</fullName>
    </submittedName>
</protein>
<keyword evidence="1" id="KW-1133">Transmembrane helix</keyword>
<feature type="transmembrane region" description="Helical" evidence="1">
    <location>
        <begin position="180"/>
        <end position="199"/>
    </location>
</feature>
<accession>A0ABV1EP86</accession>
<dbReference type="Pfam" id="PF07613">
    <property type="entry name" value="DUF1576"/>
    <property type="match status" value="2"/>
</dbReference>
<reference evidence="2 3" key="1">
    <citation type="submission" date="2024-03" db="EMBL/GenBank/DDBJ databases">
        <title>Human intestinal bacterial collection.</title>
        <authorList>
            <person name="Pauvert C."/>
            <person name="Hitch T.C.A."/>
            <person name="Clavel T."/>
        </authorList>
    </citation>
    <scope>NUCLEOTIDE SEQUENCE [LARGE SCALE GENOMIC DNA]</scope>
    <source>
        <strain evidence="2 3">CLA-AP-H34</strain>
    </source>
</reference>
<feature type="transmembrane region" description="Helical" evidence="1">
    <location>
        <begin position="6"/>
        <end position="24"/>
    </location>
</feature>
<sequence length="437" mass="47063">MRYQKIYPAAICFSVFLIVTGLLLGEPSSVLPGLWKIILTEDALITDYVEIAGIAAAFVNSALVTLISLGILYLSREPLNGFTLVELGLMSGFALFGKNIANIWPIIAGTFLYTRVRKEPFGKYASVSLLATALSPVVSYVALDNGWGNLGLGILIGLVVGFVLPPLSAYTYKIQNGMNLYNMGFACGLLAMILVPVMTSLGATPEVAHHWAEGYNVQLGLFLTVLCGLLILLGFFFSGRPAWAAWAGYRRLLLTTGRAPSDYLRMFGPAPTLINTGVNGLIGMSFILLTGGDLNGPTLGGILTIMGFSAFGKHARNILPVMLGVVLGGVFMHWNINQSSVQLAMLFGTTLAPISGYFGWPFGLVAGFLHSSVVLHAGTPVEGINLYNNGFSGGLLAIVLYPIISEAIRHRKPELQDEDYFDTIEHDEPILPPSRRE</sequence>
<evidence type="ECO:0000256" key="1">
    <source>
        <dbReference type="SAM" id="Phobius"/>
    </source>
</evidence>
<keyword evidence="3" id="KW-1185">Reference proteome</keyword>
<feature type="transmembrane region" description="Helical" evidence="1">
    <location>
        <begin position="318"/>
        <end position="336"/>
    </location>
</feature>
<feature type="transmembrane region" description="Helical" evidence="1">
    <location>
        <begin position="149"/>
        <end position="168"/>
    </location>
</feature>
<comment type="caution">
    <text evidence="2">The sequence shown here is derived from an EMBL/GenBank/DDBJ whole genome shotgun (WGS) entry which is preliminary data.</text>
</comment>
<gene>
    <name evidence="2" type="ORF">WMO45_05160</name>
</gene>
<name>A0ABV1EP86_9FIRM</name>
<feature type="transmembrane region" description="Helical" evidence="1">
    <location>
        <begin position="45"/>
        <end position="73"/>
    </location>
</feature>
<dbReference type="InterPro" id="IPR011470">
    <property type="entry name" value="DUF1576"/>
</dbReference>
<organism evidence="2 3">
    <name type="scientific">Flavonifractor hominis</name>
    <dbReference type="NCBI Taxonomy" id="3133178"/>
    <lineage>
        <taxon>Bacteria</taxon>
        <taxon>Bacillati</taxon>
        <taxon>Bacillota</taxon>
        <taxon>Clostridia</taxon>
        <taxon>Eubacteriales</taxon>
        <taxon>Oscillospiraceae</taxon>
        <taxon>Flavonifractor</taxon>
    </lineage>
</organism>
<dbReference type="EMBL" id="JBBMFT010000002">
    <property type="protein sequence ID" value="MEQ2455904.1"/>
    <property type="molecule type" value="Genomic_DNA"/>
</dbReference>
<feature type="transmembrane region" description="Helical" evidence="1">
    <location>
        <begin position="93"/>
        <end position="112"/>
    </location>
</feature>
<dbReference type="RefSeq" id="WP_349139502.1">
    <property type="nucleotide sequence ID" value="NZ_JBBMFT010000002.1"/>
</dbReference>
<feature type="transmembrane region" description="Helical" evidence="1">
    <location>
        <begin position="219"/>
        <end position="237"/>
    </location>
</feature>
<feature type="transmembrane region" description="Helical" evidence="1">
    <location>
        <begin position="343"/>
        <end position="366"/>
    </location>
</feature>
<dbReference type="Proteomes" id="UP001440599">
    <property type="component" value="Unassembled WGS sequence"/>
</dbReference>